<proteinExistence type="predicted"/>
<evidence type="ECO:0000313" key="3">
    <source>
        <dbReference type="Proteomes" id="UP000887560"/>
    </source>
</evidence>
<feature type="region of interest" description="Disordered" evidence="1">
    <location>
        <begin position="38"/>
        <end position="71"/>
    </location>
</feature>
<name>A0A915NKR6_9BILA</name>
<accession>A0A915NKR6</accession>
<evidence type="ECO:0000256" key="2">
    <source>
        <dbReference type="SAM" id="SignalP"/>
    </source>
</evidence>
<organism evidence="3 4">
    <name type="scientific">Meloidogyne floridensis</name>
    <dbReference type="NCBI Taxonomy" id="298350"/>
    <lineage>
        <taxon>Eukaryota</taxon>
        <taxon>Metazoa</taxon>
        <taxon>Ecdysozoa</taxon>
        <taxon>Nematoda</taxon>
        <taxon>Chromadorea</taxon>
        <taxon>Rhabditida</taxon>
        <taxon>Tylenchina</taxon>
        <taxon>Tylenchomorpha</taxon>
        <taxon>Tylenchoidea</taxon>
        <taxon>Meloidogynidae</taxon>
        <taxon>Meloidogyninae</taxon>
        <taxon>Meloidogyne</taxon>
    </lineage>
</organism>
<keyword evidence="2" id="KW-0732">Signal</keyword>
<reference evidence="4" key="1">
    <citation type="submission" date="2022-11" db="UniProtKB">
        <authorList>
            <consortium name="WormBaseParasite"/>
        </authorList>
    </citation>
    <scope>IDENTIFICATION</scope>
</reference>
<evidence type="ECO:0000256" key="1">
    <source>
        <dbReference type="SAM" id="MobiDB-lite"/>
    </source>
</evidence>
<dbReference type="AlphaFoldDB" id="A0A915NKR6"/>
<dbReference type="WBParaSite" id="scf7180000418586.g2610">
    <property type="protein sequence ID" value="scf7180000418586.g2610"/>
    <property type="gene ID" value="scf7180000418586.g2610"/>
</dbReference>
<protein>
    <submittedName>
        <fullName evidence="4">Uncharacterized protein</fullName>
    </submittedName>
</protein>
<evidence type="ECO:0000313" key="4">
    <source>
        <dbReference type="WBParaSite" id="scf7180000418586.g2610"/>
    </source>
</evidence>
<sequence length="71" mass="8118">MIKQLLIFSLIILILIQINFENVDGHFVHFRGGEGFHRGEKSSSSSEGGFHKGNHHNHHNKEYYTSTTPNI</sequence>
<feature type="signal peptide" evidence="2">
    <location>
        <begin position="1"/>
        <end position="25"/>
    </location>
</feature>
<keyword evidence="3" id="KW-1185">Reference proteome</keyword>
<dbReference type="Proteomes" id="UP000887560">
    <property type="component" value="Unplaced"/>
</dbReference>
<feature type="chain" id="PRO_5037227258" evidence="2">
    <location>
        <begin position="26"/>
        <end position="71"/>
    </location>
</feature>